<organism evidence="1 2">
    <name type="scientific">Desulfovibrio subterraneus</name>
    <dbReference type="NCBI Taxonomy" id="2718620"/>
    <lineage>
        <taxon>Bacteria</taxon>
        <taxon>Pseudomonadati</taxon>
        <taxon>Thermodesulfobacteriota</taxon>
        <taxon>Desulfovibrionia</taxon>
        <taxon>Desulfovibrionales</taxon>
        <taxon>Desulfovibrionaceae</taxon>
        <taxon>Desulfovibrio</taxon>
    </lineage>
</organism>
<dbReference type="RefSeq" id="WP_174405826.1">
    <property type="nucleotide sequence ID" value="NZ_BLVO01000013.1"/>
</dbReference>
<dbReference type="Pfam" id="PF05926">
    <property type="entry name" value="Phage_GPL"/>
    <property type="match status" value="1"/>
</dbReference>
<gene>
    <name evidence="1" type="ORF">DSM101010T_25780</name>
</gene>
<sequence length="153" mass="16562">MGFSGFKDELAHQTIQNDGFFPDLSTLTLVEAYRVPPTFAVASLAVQLKLAMAWANRQLSGWKAQRQAEGHATLADVPADTLGGESVLAVYYRAAVFNECRALLVQESKVLVRRADAANVATESPETEAAYHEQATKALADLLGICRVRVGLI</sequence>
<dbReference type="InterPro" id="IPR009225">
    <property type="entry name" value="Phage_head_completion_GpL"/>
</dbReference>
<dbReference type="Proteomes" id="UP000503840">
    <property type="component" value="Unassembled WGS sequence"/>
</dbReference>
<accession>A0A7J0BK97</accession>
<evidence type="ECO:0000313" key="2">
    <source>
        <dbReference type="Proteomes" id="UP000503840"/>
    </source>
</evidence>
<dbReference type="EMBL" id="BLVO01000013">
    <property type="protein sequence ID" value="GFM34213.1"/>
    <property type="molecule type" value="Genomic_DNA"/>
</dbReference>
<dbReference type="AlphaFoldDB" id="A0A7J0BK97"/>
<keyword evidence="2" id="KW-1185">Reference proteome</keyword>
<protein>
    <submittedName>
        <fullName evidence="1">Bacteriophage head completion/stabilization protein</fullName>
    </submittedName>
</protein>
<proteinExistence type="predicted"/>
<comment type="caution">
    <text evidence="1">The sequence shown here is derived from an EMBL/GenBank/DDBJ whole genome shotgun (WGS) entry which is preliminary data.</text>
</comment>
<evidence type="ECO:0000313" key="1">
    <source>
        <dbReference type="EMBL" id="GFM34213.1"/>
    </source>
</evidence>
<name>A0A7J0BK97_9BACT</name>
<reference evidence="1 2" key="1">
    <citation type="submission" date="2020-05" db="EMBL/GenBank/DDBJ databases">
        <title>Draft genome sequence of Desulfovibrio sp. strain HN2T.</title>
        <authorList>
            <person name="Ueno A."/>
            <person name="Tamazawa S."/>
            <person name="Tamamura S."/>
            <person name="Murakami T."/>
            <person name="Kiyama T."/>
            <person name="Inomata H."/>
            <person name="Amano Y."/>
            <person name="Miyakawa K."/>
            <person name="Tamaki H."/>
            <person name="Naganuma T."/>
            <person name="Kaneko K."/>
        </authorList>
    </citation>
    <scope>NUCLEOTIDE SEQUENCE [LARGE SCALE GENOMIC DNA]</scope>
    <source>
        <strain evidence="1 2">HN2</strain>
    </source>
</reference>